<name>A0AAX0ATZ5_CLOBE</name>
<dbReference type="Proteomes" id="UP001193748">
    <property type="component" value="Unassembled WGS sequence"/>
</dbReference>
<reference evidence="1" key="1">
    <citation type="submission" date="2020-05" db="EMBL/GenBank/DDBJ databases">
        <authorList>
            <person name="Brown S."/>
            <person name="Huntemann M."/>
            <person name="Clum A."/>
            <person name="Spunde A."/>
            <person name="Palaniappan K."/>
            <person name="Ritter S."/>
            <person name="Mikhailova N."/>
            <person name="Chen I.-M."/>
            <person name="Stamatis D."/>
            <person name="Reddy T."/>
            <person name="O'Malley R."/>
            <person name="Daum C."/>
            <person name="Shapiro N."/>
            <person name="Ivanova N."/>
            <person name="Kyrpides N."/>
            <person name="Woyke T."/>
        </authorList>
    </citation>
    <scope>NUCLEOTIDE SEQUENCE</scope>
    <source>
        <strain evidence="1">DJ080</strain>
    </source>
</reference>
<evidence type="ECO:0000313" key="2">
    <source>
        <dbReference type="Proteomes" id="UP001193748"/>
    </source>
</evidence>
<dbReference type="EMBL" id="JABSWW010000001">
    <property type="protein sequence ID" value="NRT86435.1"/>
    <property type="molecule type" value="Genomic_DNA"/>
</dbReference>
<gene>
    <name evidence="1" type="ORF">B0H41_000114</name>
</gene>
<dbReference type="RefSeq" id="WP_173709980.1">
    <property type="nucleotide sequence ID" value="NZ_JABSWW010000001.1"/>
</dbReference>
<dbReference type="AlphaFoldDB" id="A0AAX0ATZ5"/>
<comment type="caution">
    <text evidence="1">The sequence shown here is derived from an EMBL/GenBank/DDBJ whole genome shotgun (WGS) entry which is preliminary data.</text>
</comment>
<accession>A0AAX0ATZ5</accession>
<reference evidence="1" key="2">
    <citation type="journal article" date="2022" name="Nat. Biotechnol.">
        <title>Carbon-negative production of acetone and isopropanol by gas fermentation at industrial pilot scale.</title>
        <authorList>
            <person name="Liew F.E."/>
            <person name="Nogle R."/>
            <person name="Abdalla T."/>
            <person name="Rasor B.J."/>
            <person name="Canter C."/>
            <person name="Jensen R.O."/>
            <person name="Wang L."/>
            <person name="Strutz J."/>
            <person name="Chirania P."/>
            <person name="De Tissera S."/>
            <person name="Mueller A.P."/>
            <person name="Ruan Z."/>
            <person name="Gao A."/>
            <person name="Tran L."/>
            <person name="Engle N.L."/>
            <person name="Bromley J.C."/>
            <person name="Daniell J."/>
            <person name="Conrado R."/>
            <person name="Tschaplinski T.J."/>
            <person name="Giannone R.J."/>
            <person name="Hettich R.L."/>
            <person name="Karim A.S."/>
            <person name="Simpson S.D."/>
            <person name="Brown S.D."/>
            <person name="Leang C."/>
            <person name="Jewett M.C."/>
            <person name="Kopke M."/>
        </authorList>
    </citation>
    <scope>NUCLEOTIDE SEQUENCE</scope>
    <source>
        <strain evidence="1">DJ080</strain>
    </source>
</reference>
<organism evidence="1 2">
    <name type="scientific">Clostridium beijerinckii</name>
    <name type="common">Clostridium MP</name>
    <dbReference type="NCBI Taxonomy" id="1520"/>
    <lineage>
        <taxon>Bacteria</taxon>
        <taxon>Bacillati</taxon>
        <taxon>Bacillota</taxon>
        <taxon>Clostridia</taxon>
        <taxon>Eubacteriales</taxon>
        <taxon>Clostridiaceae</taxon>
        <taxon>Clostridium</taxon>
    </lineage>
</organism>
<protein>
    <submittedName>
        <fullName evidence="1">Uncharacterized protein (UPF0276 family)</fullName>
    </submittedName>
</protein>
<proteinExistence type="predicted"/>
<evidence type="ECO:0000313" key="1">
    <source>
        <dbReference type="EMBL" id="NRT86435.1"/>
    </source>
</evidence>
<sequence>MDTHQAMEEEDYELLEWVLNRTNPKIVTLEFNEVETEDYDKVIDSLEKQLTRIYDICSTR</sequence>